<dbReference type="HOGENOM" id="CLU_2545461_0_0_1"/>
<evidence type="ECO:0000313" key="1">
    <source>
        <dbReference type="EnsemblMetazoa" id="RPRC006687-PA"/>
    </source>
</evidence>
<dbReference type="EMBL" id="ACPB03004105">
    <property type="status" value="NOT_ANNOTATED_CDS"/>
    <property type="molecule type" value="Genomic_DNA"/>
</dbReference>
<name>T1HRL7_RHOPR</name>
<evidence type="ECO:0000313" key="2">
    <source>
        <dbReference type="Proteomes" id="UP000015103"/>
    </source>
</evidence>
<organism evidence="1 2">
    <name type="scientific">Rhodnius prolixus</name>
    <name type="common">Triatomid bug</name>
    <dbReference type="NCBI Taxonomy" id="13249"/>
    <lineage>
        <taxon>Eukaryota</taxon>
        <taxon>Metazoa</taxon>
        <taxon>Ecdysozoa</taxon>
        <taxon>Arthropoda</taxon>
        <taxon>Hexapoda</taxon>
        <taxon>Insecta</taxon>
        <taxon>Pterygota</taxon>
        <taxon>Neoptera</taxon>
        <taxon>Paraneoptera</taxon>
        <taxon>Hemiptera</taxon>
        <taxon>Heteroptera</taxon>
        <taxon>Panheteroptera</taxon>
        <taxon>Cimicomorpha</taxon>
        <taxon>Reduviidae</taxon>
        <taxon>Triatominae</taxon>
        <taxon>Rhodnius</taxon>
    </lineage>
</organism>
<accession>T1HRL7</accession>
<dbReference type="Proteomes" id="UP000015103">
    <property type="component" value="Unassembled WGS sequence"/>
</dbReference>
<dbReference type="AlphaFoldDB" id="T1HRL7"/>
<proteinExistence type="predicted"/>
<dbReference type="VEuPathDB" id="VectorBase:RPRC006687"/>
<dbReference type="InParanoid" id="T1HRL7"/>
<protein>
    <submittedName>
        <fullName evidence="1">Uncharacterized protein</fullName>
    </submittedName>
</protein>
<keyword evidence="2" id="KW-1185">Reference proteome</keyword>
<dbReference type="EnsemblMetazoa" id="RPRC006687-RA">
    <property type="protein sequence ID" value="RPRC006687-PA"/>
    <property type="gene ID" value="RPRC006687"/>
</dbReference>
<sequence length="83" mass="9054">MASSTERLLFNFGTKKNKHYFLAVLLKILLTLVKFHSSTAAHPNPLIEGLSSSAISEALKSNFQGNSDTPVGSRISEITSFQD</sequence>
<reference evidence="1" key="1">
    <citation type="submission" date="2015-05" db="UniProtKB">
        <authorList>
            <consortium name="EnsemblMetazoa"/>
        </authorList>
    </citation>
    <scope>IDENTIFICATION</scope>
</reference>